<dbReference type="EMBL" id="JAFREP010000018">
    <property type="protein sequence ID" value="MBO1320676.1"/>
    <property type="molecule type" value="Genomic_DNA"/>
</dbReference>
<name>A0A8J7U6S1_9BACT</name>
<feature type="chain" id="PRO_5035157363" evidence="1">
    <location>
        <begin position="19"/>
        <end position="1985"/>
    </location>
</feature>
<keyword evidence="1" id="KW-0732">Signal</keyword>
<protein>
    <submittedName>
        <fullName evidence="2">Uncharacterized protein</fullName>
    </submittedName>
</protein>
<comment type="caution">
    <text evidence="2">The sequence shown here is derived from an EMBL/GenBank/DDBJ whole genome shotgun (WGS) entry which is preliminary data.</text>
</comment>
<sequence>MVLRCLVLIFSAILPVWAQTSGATAPEVTQFEPVDISDLVNLANGDFTYAVPVMTLPGAPGGSYPLSLSYQAGVLHGQEASWVGLGWNLQPGSVSRFVRSIPDDYHGALTTTKEHFEGVYSYNVGFGYQGWTIGVNWDNHGGFGGSLGRSGDKAFGGNATLGFHNRNGFSADVGLNHQSSGVGVGISLSQHGDVSSSFRYSGENGTFVGLSSSGTVGFGNSDVSMHLSSGRTETTALATQTSVNSDYVSLSIKAFNFGWGRTKVIRAGANEAWGALHLDKVGESTPHQQRAKMRIAEDVKALPSNDPGFHAVYQSRVDGHGFFPSYQRRDERFPDAPYKHVGLALDTYFQDFQKGTTPVPDDDDQQDAMRTNQAYEADYVTTSFDGYSIAAQGLTGMAKPVHAQRGFLAPSDSSASVSLGDGWHFYPYRNLYRLMEEGSIPWDADLNAFFRESRWRTRDALQDNMVMLTDPALLTDHTLFPMSVDQPIGDGAAHKRHAVHNRSRRIRYALDGEARIARIIVTNPDGVVYHFGVLQDADGLVTAGARPMNLRESTFQRTSSQANHFDSSARREEHKTEPYAYAWYLAAVTSPHFVDRAPLGHFGPEDFGDYVTFHYALTNPSYHWRTPYSESDTEGEEPSYALTGRNSYDDTFHFQRNTGFKDFYHPLLAKTRTHLAVFEHDRDRADNVSARVNPADSGAGFVDPTRPVPNPLGAFTGRDVLVYTAGPHFFSAASFIDQNAPSTTQQRFLGSFNLQADATLERVLLFPAGTAAKWGVSVDQSLVAGYLWARNAPMFGQGDLTYLGNWDYGHHDVFRITFHVATPPLPPPPQTPGSHGLFSHLVIRNPALSTTSADGSAEASMETFNGSIKLKAIRLYARGPAVDDAIFQTGSATAARDLSAWLDDTAWRDGFMNEVRFTYDQDLAPGYPNVRTPGTGKLALTEVNFFGRSGAVPLGNGYRFDYHRNPDAFADRAYYRKDPWGYPSSLSEPYAARVDDRNVATVSGQNVPVQALDSLASIETPVGSRLAIVYERDTYTWIQDRPALTRDQQMTFFEAGEPGKLVDYVRGETLPIRFRTSSGRPLPLETILAQLADFTWRWADNDPNVYQGHVMVLARGSSRNNCPFLNTRGECETSGTGGVRYNSNDLRFVLPVKRLEAENRWSLAIDKVSNTLGIAEHPSVREFASWIWHEIDHPRGDLVRFQVQQIPGRNQTAAGEALARVVPVATDYQDPYRLDPRQRWAVGELTGSLRVKRIQIGPSQTGSEDPDMVRSVVYDYRDPDWDADSGVIFAEPTGNIQGVGGDRRLLRGEAYPYLFMPGADVHYGTVTIQQENARFDTGKRRVRMKTAADPAVVHGTFVETVKPYQDRVALSWDGHQAHRQLLQFKNLTDGDQPWEAAPFNNVEDLVFSFDYQVRTRVVNQAGLIGRQVEALVLDTLGRPIQRTTTEYRAAYDPSLPALPVKRFYRDDAGRLAEETLAGNGAAGALNNLMPGVHAEKHFGLLIGRKDSQGKHFRVKALLQDEIWNTYRPMKSTLSYFEQLGTAGRPTSLESEVIAIDFSNGSNAITETRALSADGRTRYQYVWQIPAHEFWMSEDSAGLKNKNMLVQKGMTLSVVSHAPLRPTAERPWLSQLAQAEVAQLYANIDLWRPGLNRDQPENWLFAGSASFAPDLNGRADQVLSGLTFAPGADGYWHDSYAESSAGRWEVAYQNTAYNRFNRRVERRDRMGNFSALVFEASGRRVVASFANAKRDQVFFEDFEDYREVAGGAYPAAKANPLGYQITTLTAPDAHNLSAAAYMARYQQVYSGRGAALGPVTLNVTPAVNPADPNGPYYLSFYCRPDSGSTLNLNIPGGWEPRTVTLTAQRPASASRHITIRPMVQGWFYVKIKLNRDQLSGLTLGQAGMRLDDIAAYPAGSSPGTGAMLNHFAYDPHFQKLSASTDGRGRTVRYQYNADGELWRVFDGDGAVRQEFQVLEHRRRPATNPAP</sequence>
<gene>
    <name evidence="2" type="ORF">J3U88_19515</name>
</gene>
<reference evidence="2" key="1">
    <citation type="submission" date="2021-03" db="EMBL/GenBank/DDBJ databases">
        <authorList>
            <person name="Wang G."/>
        </authorList>
    </citation>
    <scope>NUCLEOTIDE SEQUENCE</scope>
    <source>
        <strain evidence="2">KCTC 12899</strain>
    </source>
</reference>
<proteinExistence type="predicted"/>
<feature type="signal peptide" evidence="1">
    <location>
        <begin position="1"/>
        <end position="18"/>
    </location>
</feature>
<keyword evidence="3" id="KW-1185">Reference proteome</keyword>
<evidence type="ECO:0000313" key="2">
    <source>
        <dbReference type="EMBL" id="MBO1320676.1"/>
    </source>
</evidence>
<accession>A0A8J7U6S1</accession>
<dbReference type="Proteomes" id="UP000664417">
    <property type="component" value="Unassembled WGS sequence"/>
</dbReference>
<organism evidence="2 3">
    <name type="scientific">Acanthopleuribacter pedis</name>
    <dbReference type="NCBI Taxonomy" id="442870"/>
    <lineage>
        <taxon>Bacteria</taxon>
        <taxon>Pseudomonadati</taxon>
        <taxon>Acidobacteriota</taxon>
        <taxon>Holophagae</taxon>
        <taxon>Acanthopleuribacterales</taxon>
        <taxon>Acanthopleuribacteraceae</taxon>
        <taxon>Acanthopleuribacter</taxon>
    </lineage>
</organism>
<evidence type="ECO:0000313" key="3">
    <source>
        <dbReference type="Proteomes" id="UP000664417"/>
    </source>
</evidence>
<dbReference type="RefSeq" id="WP_207860629.1">
    <property type="nucleotide sequence ID" value="NZ_JAFREP010000018.1"/>
</dbReference>
<evidence type="ECO:0000256" key="1">
    <source>
        <dbReference type="SAM" id="SignalP"/>
    </source>
</evidence>